<proteinExistence type="inferred from homology"/>
<sequence length="355" mass="41979">MNIYEYEKNGKTLYKFHIRVGKFTTTRQGFKTKLDAMRGYTKAFEELSKKEEDSEKITYYQVYEKWVQIYETTVKRSTFLRVSKTFEHYIFPYFEKKYIDEITPIECQDFAMSLVKFTKGKETFNQAKRVLDFAIKMQMLDKNPFSSVILPQFKKKRVMIDYMEPKDVNKLLDYISDDLYWYTVFRVLIYTGIRRGELLALTWEDVDFKKSTISINKSLSVGDNFKVFLSTTKTEKSIREILTDNKTMLSLKKLKLQSSSNIIFCNSKGNYRRLSDVQDMLNKLCKELGLNKHRVHDLRHTHASLLFASGATAKEVQERLGHTDIKTTMNIYTHVTKDNTKKAVDDFVEYMKKYV</sequence>
<dbReference type="PROSITE" id="PS51898">
    <property type="entry name" value="TYR_RECOMBINASE"/>
    <property type="match status" value="1"/>
</dbReference>
<dbReference type="RefSeq" id="WP_408126725.1">
    <property type="nucleotide sequence ID" value="NZ_JBFNFH010000014.1"/>
</dbReference>
<dbReference type="EMBL" id="JBFNFH010000014">
    <property type="protein sequence ID" value="MFM1525228.1"/>
    <property type="molecule type" value="Genomic_DNA"/>
</dbReference>
<keyword evidence="3" id="KW-0238">DNA-binding</keyword>
<dbReference type="Pfam" id="PF00589">
    <property type="entry name" value="Phage_integrase"/>
    <property type="match status" value="1"/>
</dbReference>
<dbReference type="Pfam" id="PF14659">
    <property type="entry name" value="Phage_int_SAM_3"/>
    <property type="match status" value="1"/>
</dbReference>
<evidence type="ECO:0000313" key="7">
    <source>
        <dbReference type="Proteomes" id="UP001629536"/>
    </source>
</evidence>
<dbReference type="InterPro" id="IPR050090">
    <property type="entry name" value="Tyrosine_recombinase_XerCD"/>
</dbReference>
<dbReference type="Gene3D" id="1.10.443.10">
    <property type="entry name" value="Intergrase catalytic core"/>
    <property type="match status" value="1"/>
</dbReference>
<dbReference type="InterPro" id="IPR010998">
    <property type="entry name" value="Integrase_recombinase_N"/>
</dbReference>
<gene>
    <name evidence="6" type="ORF">ABGF40_06015</name>
</gene>
<dbReference type="PANTHER" id="PTHR30349:SF64">
    <property type="entry name" value="PROPHAGE INTEGRASE INTD-RELATED"/>
    <property type="match status" value="1"/>
</dbReference>
<organism evidence="6 7">
    <name type="scientific">Helcococcus bovis</name>
    <dbReference type="NCBI Taxonomy" id="3153252"/>
    <lineage>
        <taxon>Bacteria</taxon>
        <taxon>Bacillati</taxon>
        <taxon>Bacillota</taxon>
        <taxon>Tissierellia</taxon>
        <taxon>Tissierellales</taxon>
        <taxon>Peptoniphilaceae</taxon>
        <taxon>Helcococcus</taxon>
    </lineage>
</organism>
<feature type="domain" description="Tyr recombinase" evidence="5">
    <location>
        <begin position="158"/>
        <end position="345"/>
    </location>
</feature>
<keyword evidence="4" id="KW-0233">DNA recombination</keyword>
<evidence type="ECO:0000259" key="5">
    <source>
        <dbReference type="PROSITE" id="PS51898"/>
    </source>
</evidence>
<comment type="similarity">
    <text evidence="1">Belongs to the 'phage' integrase family.</text>
</comment>
<dbReference type="InterPro" id="IPR002104">
    <property type="entry name" value="Integrase_catalytic"/>
</dbReference>
<evidence type="ECO:0000256" key="3">
    <source>
        <dbReference type="ARBA" id="ARBA00023125"/>
    </source>
</evidence>
<keyword evidence="7" id="KW-1185">Reference proteome</keyword>
<dbReference type="InterPro" id="IPR011010">
    <property type="entry name" value="DNA_brk_join_enz"/>
</dbReference>
<keyword evidence="2" id="KW-0229">DNA integration</keyword>
<dbReference type="Proteomes" id="UP001629536">
    <property type="component" value="Unassembled WGS sequence"/>
</dbReference>
<evidence type="ECO:0000313" key="6">
    <source>
        <dbReference type="EMBL" id="MFM1525228.1"/>
    </source>
</evidence>
<name>A0ABW9F7X3_9FIRM</name>
<protein>
    <submittedName>
        <fullName evidence="6">Site-specific integrase</fullName>
    </submittedName>
</protein>
<evidence type="ECO:0000256" key="2">
    <source>
        <dbReference type="ARBA" id="ARBA00022908"/>
    </source>
</evidence>
<evidence type="ECO:0000256" key="4">
    <source>
        <dbReference type="ARBA" id="ARBA00023172"/>
    </source>
</evidence>
<dbReference type="Gene3D" id="1.10.150.130">
    <property type="match status" value="1"/>
</dbReference>
<dbReference type="InterPro" id="IPR004107">
    <property type="entry name" value="Integrase_SAM-like_N"/>
</dbReference>
<evidence type="ECO:0000256" key="1">
    <source>
        <dbReference type="ARBA" id="ARBA00008857"/>
    </source>
</evidence>
<comment type="caution">
    <text evidence="6">The sequence shown here is derived from an EMBL/GenBank/DDBJ whole genome shotgun (WGS) entry which is preliminary data.</text>
</comment>
<accession>A0ABW9F7X3</accession>
<dbReference type="SUPFAM" id="SSF56349">
    <property type="entry name" value="DNA breaking-rejoining enzymes"/>
    <property type="match status" value="1"/>
</dbReference>
<dbReference type="InterPro" id="IPR013762">
    <property type="entry name" value="Integrase-like_cat_sf"/>
</dbReference>
<dbReference type="CDD" id="cd01189">
    <property type="entry name" value="INT_ICEBs1_C_like"/>
    <property type="match status" value="1"/>
</dbReference>
<dbReference type="PANTHER" id="PTHR30349">
    <property type="entry name" value="PHAGE INTEGRASE-RELATED"/>
    <property type="match status" value="1"/>
</dbReference>
<reference evidence="6 7" key="1">
    <citation type="journal article" date="2024" name="Front. Microbiol.">
        <title>Pangenomic and biochemical analyses of Helcococcus ovis reveal widespread tetracycline resistance and a novel bacterial species, Helcococcus bovis.</title>
        <authorList>
            <person name="Cunha F."/>
            <person name="Zhai Y."/>
            <person name="Casaro S."/>
            <person name="Jones K.L."/>
            <person name="Hernandez M."/>
            <person name="Bisinotto R.S."/>
            <person name="Kariyawasam S."/>
            <person name="Brown M.B."/>
            <person name="Phillips A."/>
            <person name="Jeong K.C."/>
            <person name="Galvao K.N."/>
        </authorList>
    </citation>
    <scope>NUCLEOTIDE SEQUENCE [LARGE SCALE GENOMIC DNA]</scope>
    <source>
        <strain evidence="6 7">KG197</strain>
    </source>
</reference>